<proteinExistence type="predicted"/>
<keyword evidence="1" id="KW-0378">Hydrolase</keyword>
<dbReference type="EMBL" id="VJZC01000121">
    <property type="protein sequence ID" value="MPY59137.1"/>
    <property type="molecule type" value="Genomic_DNA"/>
</dbReference>
<evidence type="ECO:0000256" key="3">
    <source>
        <dbReference type="SAM" id="MobiDB-lite"/>
    </source>
</evidence>
<dbReference type="InterPro" id="IPR036116">
    <property type="entry name" value="FN3_sf"/>
</dbReference>
<evidence type="ECO:0000256" key="1">
    <source>
        <dbReference type="ARBA" id="ARBA00023295"/>
    </source>
</evidence>
<dbReference type="CDD" id="cd00063">
    <property type="entry name" value="FN3"/>
    <property type="match status" value="2"/>
</dbReference>
<reference evidence="5 6" key="1">
    <citation type="submission" date="2019-07" db="EMBL/GenBank/DDBJ databases">
        <title>New species of Amycolatopsis and Streptomyces.</title>
        <authorList>
            <person name="Duangmal K."/>
            <person name="Teo W.F.A."/>
            <person name="Lipun K."/>
        </authorList>
    </citation>
    <scope>NUCLEOTIDE SEQUENCE [LARGE SCALE GENOMIC DNA]</scope>
    <source>
        <strain evidence="5 6">NBRC 106415</strain>
    </source>
</reference>
<evidence type="ECO:0000256" key="2">
    <source>
        <dbReference type="ARBA" id="ARBA00023326"/>
    </source>
</evidence>
<dbReference type="SMART" id="SM00060">
    <property type="entry name" value="FN3"/>
    <property type="match status" value="3"/>
</dbReference>
<organism evidence="5 6">
    <name type="scientific">Streptomyces spongiae</name>
    <dbReference type="NCBI Taxonomy" id="565072"/>
    <lineage>
        <taxon>Bacteria</taxon>
        <taxon>Bacillati</taxon>
        <taxon>Actinomycetota</taxon>
        <taxon>Actinomycetes</taxon>
        <taxon>Kitasatosporales</taxon>
        <taxon>Streptomycetaceae</taxon>
        <taxon>Streptomyces</taxon>
    </lineage>
</organism>
<dbReference type="Pfam" id="PF00041">
    <property type="entry name" value="fn3"/>
    <property type="match status" value="2"/>
</dbReference>
<evidence type="ECO:0000313" key="6">
    <source>
        <dbReference type="Proteomes" id="UP000400924"/>
    </source>
</evidence>
<dbReference type="GO" id="GO:0016020">
    <property type="term" value="C:membrane"/>
    <property type="evidence" value="ECO:0007669"/>
    <property type="project" value="UniProtKB-SubCell"/>
</dbReference>
<dbReference type="InterPro" id="IPR050713">
    <property type="entry name" value="RTP_Phos/Ushers"/>
</dbReference>
<evidence type="ECO:0000259" key="4">
    <source>
        <dbReference type="PROSITE" id="PS50853"/>
    </source>
</evidence>
<keyword evidence="2" id="KW-0624">Polysaccharide degradation</keyword>
<feature type="compositionally biased region" description="Basic residues" evidence="3">
    <location>
        <begin position="1"/>
        <end position="11"/>
    </location>
</feature>
<gene>
    <name evidence="5" type="ORF">FNH08_18795</name>
</gene>
<protein>
    <submittedName>
        <fullName evidence="5">Fibronectin type III domain-containing protein</fullName>
    </submittedName>
</protein>
<evidence type="ECO:0000313" key="5">
    <source>
        <dbReference type="EMBL" id="MPY59137.1"/>
    </source>
</evidence>
<accession>A0A5N8XIG6</accession>
<feature type="domain" description="Fibronectin type-III" evidence="4">
    <location>
        <begin position="76"/>
        <end position="163"/>
    </location>
</feature>
<feature type="domain" description="Fibronectin type-III" evidence="4">
    <location>
        <begin position="173"/>
        <end position="260"/>
    </location>
</feature>
<feature type="region of interest" description="Disordered" evidence="3">
    <location>
        <begin position="1"/>
        <end position="23"/>
    </location>
</feature>
<keyword evidence="6" id="KW-1185">Reference proteome</keyword>
<keyword evidence="1" id="KW-0326">Glycosidase</keyword>
<dbReference type="InterPro" id="IPR003961">
    <property type="entry name" value="FN3_dom"/>
</dbReference>
<sequence>MAGRVRNRPRRVSGTSAPRLTRPLTRTCRRRLIGTDQSRAGEGSAVRRVPVLVICGSLFLAVACGQDGPERRAPGAPVGVTVAAGSATSVHVMWNRASGKPEVAGYEVYRGTTKVKDVPGSEHMVDVTGLAPSTTYAFTIRARSAGGDLGPPSRRVRATTPDAVAADGRAPSRPERPKGAVAGSRAVQLSWGRSADDRGVVSYDILQGDSKVHSVGGGQTAAVVTGLRPGTRYSFTVRARDAADNVSPTSEAVRVTTSPGTDDGRGTAPTRFRATTRRADGAYYIDLAWVPPRADGAITEYEVHLDGRVATSLVWGGTAPQDRAEYGFYAGREGGVTHRVRIRAKLPDGTWGGFSAERTVTTGR</sequence>
<dbReference type="InterPro" id="IPR013783">
    <property type="entry name" value="Ig-like_fold"/>
</dbReference>
<dbReference type="PANTHER" id="PTHR46957:SF3">
    <property type="entry name" value="CYTOKINE RECEPTOR"/>
    <property type="match status" value="1"/>
</dbReference>
<dbReference type="Proteomes" id="UP000400924">
    <property type="component" value="Unassembled WGS sequence"/>
</dbReference>
<dbReference type="OrthoDB" id="4320050at2"/>
<name>A0A5N8XIG6_9ACTN</name>
<dbReference type="GO" id="GO:0000272">
    <property type="term" value="P:polysaccharide catabolic process"/>
    <property type="evidence" value="ECO:0007669"/>
    <property type="project" value="UniProtKB-KW"/>
</dbReference>
<dbReference type="PROSITE" id="PS50853">
    <property type="entry name" value="FN3"/>
    <property type="match status" value="2"/>
</dbReference>
<dbReference type="SUPFAM" id="SSF49265">
    <property type="entry name" value="Fibronectin type III"/>
    <property type="match status" value="2"/>
</dbReference>
<dbReference type="GO" id="GO:0016798">
    <property type="term" value="F:hydrolase activity, acting on glycosyl bonds"/>
    <property type="evidence" value="ECO:0007669"/>
    <property type="project" value="UniProtKB-KW"/>
</dbReference>
<dbReference type="Gene3D" id="2.60.40.10">
    <property type="entry name" value="Immunoglobulins"/>
    <property type="match status" value="2"/>
</dbReference>
<feature type="region of interest" description="Disordered" evidence="3">
    <location>
        <begin position="147"/>
        <end position="184"/>
    </location>
</feature>
<dbReference type="PANTHER" id="PTHR46957">
    <property type="entry name" value="CYTOKINE RECEPTOR"/>
    <property type="match status" value="1"/>
</dbReference>
<feature type="compositionally biased region" description="Polar residues" evidence="3">
    <location>
        <begin position="246"/>
        <end position="260"/>
    </location>
</feature>
<feature type="region of interest" description="Disordered" evidence="3">
    <location>
        <begin position="246"/>
        <end position="269"/>
    </location>
</feature>
<dbReference type="AlphaFoldDB" id="A0A5N8XIG6"/>
<comment type="caution">
    <text evidence="5">The sequence shown here is derived from an EMBL/GenBank/DDBJ whole genome shotgun (WGS) entry which is preliminary data.</text>
</comment>
<keyword evidence="2" id="KW-0119">Carbohydrate metabolism</keyword>